<keyword evidence="2" id="KW-1185">Reference proteome</keyword>
<dbReference type="InterPro" id="IPR035901">
    <property type="entry name" value="GIY-YIG_endonuc_sf"/>
</dbReference>
<accession>F7NML6</accession>
<name>F7NML6_9FIRM</name>
<protein>
    <submittedName>
        <fullName evidence="1">Uncharacterized protein</fullName>
    </submittedName>
</protein>
<dbReference type="AlphaFoldDB" id="F7NML6"/>
<comment type="caution">
    <text evidence="1">The sequence shown here is derived from an EMBL/GenBank/DDBJ whole genome shotgun (WGS) entry which is preliminary data.</text>
</comment>
<dbReference type="EMBL" id="AFGF01000178">
    <property type="protein sequence ID" value="EGO62708.1"/>
    <property type="molecule type" value="Genomic_DNA"/>
</dbReference>
<dbReference type="CDD" id="cd10451">
    <property type="entry name" value="GIY-YIG_LuxR_like"/>
    <property type="match status" value="1"/>
</dbReference>
<sequence>MGIMSDRHKELKLAYKQNPPAMGVFQIKNNINGKIFIGSSQNVAGKLNSQRFQLKGNGHVNKALQQDWNDYGSGSFAFDILETLKTEEFDPQDWPEALALLEEKWLDILQPYGERGYNKGEKGPSALAGLRASSVRNITFRENEKSDLSAVSRKAT</sequence>
<dbReference type="Gene3D" id="3.40.1440.10">
    <property type="entry name" value="GIY-YIG endonuclease"/>
    <property type="match status" value="1"/>
</dbReference>
<proteinExistence type="predicted"/>
<gene>
    <name evidence="1" type="ORF">ALO_16736</name>
</gene>
<dbReference type="STRING" id="1009370.ALO_16736"/>
<dbReference type="SUPFAM" id="SSF82771">
    <property type="entry name" value="GIY-YIG endonuclease"/>
    <property type="match status" value="1"/>
</dbReference>
<reference evidence="1 2" key="1">
    <citation type="journal article" date="2011" name="EMBO J.">
        <title>Structural diversity of bacterial flagellar motors.</title>
        <authorList>
            <person name="Chen S."/>
            <person name="Beeby M."/>
            <person name="Murphy G.E."/>
            <person name="Leadbetter J.R."/>
            <person name="Hendrixson D.R."/>
            <person name="Briegel A."/>
            <person name="Li Z."/>
            <person name="Shi J."/>
            <person name="Tocheva E.I."/>
            <person name="Muller A."/>
            <person name="Dobro M.J."/>
            <person name="Jensen G.J."/>
        </authorList>
    </citation>
    <scope>NUCLEOTIDE SEQUENCE [LARGE SCALE GENOMIC DNA]</scope>
    <source>
        <strain evidence="1 2">DSM 6540</strain>
    </source>
</reference>
<dbReference type="eggNOG" id="COG3860">
    <property type="taxonomic scope" value="Bacteria"/>
</dbReference>
<organism evidence="1 2">
    <name type="scientific">Acetonema longum DSM 6540</name>
    <dbReference type="NCBI Taxonomy" id="1009370"/>
    <lineage>
        <taxon>Bacteria</taxon>
        <taxon>Bacillati</taxon>
        <taxon>Bacillota</taxon>
        <taxon>Negativicutes</taxon>
        <taxon>Acetonemataceae</taxon>
        <taxon>Acetonema</taxon>
    </lineage>
</organism>
<evidence type="ECO:0000313" key="2">
    <source>
        <dbReference type="Proteomes" id="UP000003240"/>
    </source>
</evidence>
<dbReference type="Proteomes" id="UP000003240">
    <property type="component" value="Unassembled WGS sequence"/>
</dbReference>
<evidence type="ECO:0000313" key="1">
    <source>
        <dbReference type="EMBL" id="EGO62708.1"/>
    </source>
</evidence>